<gene>
    <name evidence="3" type="ORF">BAMA_02895</name>
</gene>
<dbReference type="InterPro" id="IPR029044">
    <property type="entry name" value="Nucleotide-diphossugar_trans"/>
</dbReference>
<protein>
    <submittedName>
        <fullName evidence="3">Glycosyl transferase family 2</fullName>
    </submittedName>
</protein>
<dbReference type="Pfam" id="PF00535">
    <property type="entry name" value="Glycos_transf_2"/>
    <property type="match status" value="1"/>
</dbReference>
<dbReference type="OrthoDB" id="396512at2"/>
<reference evidence="3 4" key="1">
    <citation type="submission" date="2014-06" db="EMBL/GenBank/DDBJ databases">
        <title>Draft genome sequence of Bacillus manliponensis JCM 15802 (MCCC 1A00708).</title>
        <authorList>
            <person name="Lai Q."/>
            <person name="Liu Y."/>
            <person name="Shao Z."/>
        </authorList>
    </citation>
    <scope>NUCLEOTIDE SEQUENCE [LARGE SCALE GENOMIC DNA]</scope>
    <source>
        <strain evidence="3 4">JCM 15802</strain>
    </source>
</reference>
<keyword evidence="1" id="KW-1133">Transmembrane helix</keyword>
<dbReference type="Proteomes" id="UP000027822">
    <property type="component" value="Unassembled WGS sequence"/>
</dbReference>
<dbReference type="STRING" id="574376.BAMA_02895"/>
<accession>A0A073JWZ9</accession>
<dbReference type="RefSeq" id="WP_034639901.1">
    <property type="nucleotide sequence ID" value="NZ_CBCSJC010000012.1"/>
</dbReference>
<evidence type="ECO:0000313" key="4">
    <source>
        <dbReference type="Proteomes" id="UP000027822"/>
    </source>
</evidence>
<feature type="domain" description="Glycosyltransferase 2-like" evidence="2">
    <location>
        <begin position="19"/>
        <end position="127"/>
    </location>
</feature>
<keyword evidence="3" id="KW-0808">Transferase</keyword>
<organism evidence="3 4">
    <name type="scientific">Bacillus manliponensis</name>
    <dbReference type="NCBI Taxonomy" id="574376"/>
    <lineage>
        <taxon>Bacteria</taxon>
        <taxon>Bacillati</taxon>
        <taxon>Bacillota</taxon>
        <taxon>Bacilli</taxon>
        <taxon>Bacillales</taxon>
        <taxon>Bacillaceae</taxon>
        <taxon>Bacillus</taxon>
        <taxon>Bacillus cereus group</taxon>
    </lineage>
</organism>
<name>A0A073JWZ9_9BACI</name>
<evidence type="ECO:0000259" key="2">
    <source>
        <dbReference type="Pfam" id="PF00535"/>
    </source>
</evidence>
<keyword evidence="4" id="KW-1185">Reference proteome</keyword>
<dbReference type="SUPFAM" id="SSF53448">
    <property type="entry name" value="Nucleotide-diphospho-sugar transferases"/>
    <property type="match status" value="1"/>
</dbReference>
<keyword evidence="1" id="KW-0812">Transmembrane</keyword>
<dbReference type="eggNOG" id="COG1215">
    <property type="taxonomic scope" value="Bacteria"/>
</dbReference>
<dbReference type="InterPro" id="IPR001173">
    <property type="entry name" value="Glyco_trans_2-like"/>
</dbReference>
<feature type="transmembrane region" description="Helical" evidence="1">
    <location>
        <begin position="139"/>
        <end position="165"/>
    </location>
</feature>
<comment type="caution">
    <text evidence="3">The sequence shown here is derived from an EMBL/GenBank/DDBJ whole genome shotgun (WGS) entry which is preliminary data.</text>
</comment>
<proteinExistence type="predicted"/>
<dbReference type="EMBL" id="JOTN01000011">
    <property type="protein sequence ID" value="KEK18742.1"/>
    <property type="molecule type" value="Genomic_DNA"/>
</dbReference>
<evidence type="ECO:0000256" key="1">
    <source>
        <dbReference type="SAM" id="Phobius"/>
    </source>
</evidence>
<dbReference type="GO" id="GO:0016740">
    <property type="term" value="F:transferase activity"/>
    <property type="evidence" value="ECO:0007669"/>
    <property type="project" value="UniProtKB-KW"/>
</dbReference>
<dbReference type="Gene3D" id="3.90.550.10">
    <property type="entry name" value="Spore Coat Polysaccharide Biosynthesis Protein SpsA, Chain A"/>
    <property type="match status" value="1"/>
</dbReference>
<dbReference type="PANTHER" id="PTHR43630">
    <property type="entry name" value="POLY-BETA-1,6-N-ACETYL-D-GLUCOSAMINE SYNTHASE"/>
    <property type="match status" value="1"/>
</dbReference>
<dbReference type="PANTHER" id="PTHR43630:SF2">
    <property type="entry name" value="GLYCOSYLTRANSFERASE"/>
    <property type="match status" value="1"/>
</dbReference>
<evidence type="ECO:0000313" key="3">
    <source>
        <dbReference type="EMBL" id="KEK18742.1"/>
    </source>
</evidence>
<sequence>MTETNESSGVYLKKDVKFSIIIPAHNEEKYIRKCLDSIAKASETYRDQTEVIVVLNRCTDKTEEIAESYNCITLKNNDKNLSKIRNAGAKIASGEIIITIDADTQMTESMLSNVDEYLASGKYIGGGVTGKFERISLGIFVSALLIIIPLLFKYGAISVGIFWCYRKDFMAINGFNENMLMAEDADFAKRLKEWGKQNNKKFGTIKNGMITSCRRFDKYGDWALLKNPKLVLAYLKGNDKKYADKTYYDNQER</sequence>
<dbReference type="AlphaFoldDB" id="A0A073JWZ9"/>
<keyword evidence="1" id="KW-0472">Membrane</keyword>